<dbReference type="InterPro" id="IPR055396">
    <property type="entry name" value="DUF7088"/>
</dbReference>
<evidence type="ECO:0000256" key="1">
    <source>
        <dbReference type="SAM" id="Phobius"/>
    </source>
</evidence>
<dbReference type="Pfam" id="PF09822">
    <property type="entry name" value="ABC_transp_aux"/>
    <property type="match status" value="1"/>
</dbReference>
<dbReference type="AlphaFoldDB" id="A0A7X9XBZ7"/>
<organism evidence="4 5">
    <name type="scientific">Flammeovirga aprica JL-4</name>
    <dbReference type="NCBI Taxonomy" id="694437"/>
    <lineage>
        <taxon>Bacteria</taxon>
        <taxon>Pseudomonadati</taxon>
        <taxon>Bacteroidota</taxon>
        <taxon>Cytophagia</taxon>
        <taxon>Cytophagales</taxon>
        <taxon>Flammeovirgaceae</taxon>
        <taxon>Flammeovirga</taxon>
    </lineage>
</organism>
<keyword evidence="5" id="KW-1185">Reference proteome</keyword>
<evidence type="ECO:0000259" key="2">
    <source>
        <dbReference type="Pfam" id="PF09822"/>
    </source>
</evidence>
<name>A0A7X9XBZ7_9BACT</name>
<dbReference type="Proteomes" id="UP000576082">
    <property type="component" value="Unassembled WGS sequence"/>
</dbReference>
<dbReference type="NCBIfam" id="TIGR03521">
    <property type="entry name" value="GldG"/>
    <property type="match status" value="1"/>
</dbReference>
<dbReference type="Pfam" id="PF23357">
    <property type="entry name" value="DUF7088"/>
    <property type="match status" value="1"/>
</dbReference>
<comment type="caution">
    <text evidence="4">The sequence shown here is derived from an EMBL/GenBank/DDBJ whole genome shotgun (WGS) entry which is preliminary data.</text>
</comment>
<feature type="transmembrane region" description="Helical" evidence="1">
    <location>
        <begin position="527"/>
        <end position="549"/>
    </location>
</feature>
<proteinExistence type="predicted"/>
<sequence length="557" mass="64133">MIMRKWEDLLSFSAVVLFFILLNIHSDQLFFRWDLTEEKRFSINPATERLLNNLPDEVQIDVYLDGPLNAEFEHLKQSIQETLDEFKIQSNGQLDYRFVDPNDFADQRQKRAFQQSIIKKGIPQTTLFDVSANGEQTQRLIYPGALVSYKGKQKGVLLLKGNKARSSQEQINQSIEGVEFELASAIKELSQTQSKKIAIIQGHDELTPTEMTEAIEALKKKYYVAEVNDMSTLNQFDGIIVAQPKKKFPNRDKYYIDQYLMNGGNAMFLMDRVQMNKDSIPLGGTYAFGYDLNIEDLLFRLGVRPNIDLIQDQQTGLIEIVVGNLGDKANLKKLPWPYFMYLNTFSEHPIVRNMDVIYGKFVSTLDTVKSKGIKKTPLVYTSNYSRIRKMPNIVSLDEIKEVNQKELFNTPHIPVAYLLEGKFKSLYANRFPPKGIPKSSLIKSGKKESKVIVMGDADIIRNEFNPATGKMESIEFDRFQNQSLSNLDFLMNAMDYLTDDEGLILARNKKVTIRPLDSFKIREEKTMWQWINVGVPVVITILLGIGFIYQRRRKYNK</sequence>
<evidence type="ECO:0000259" key="3">
    <source>
        <dbReference type="Pfam" id="PF23357"/>
    </source>
</evidence>
<accession>A0A7X9XBZ7</accession>
<dbReference type="InterPro" id="IPR019196">
    <property type="entry name" value="ABC_transp_unknown"/>
</dbReference>
<evidence type="ECO:0000313" key="5">
    <source>
        <dbReference type="Proteomes" id="UP000576082"/>
    </source>
</evidence>
<dbReference type="InterPro" id="IPR019863">
    <property type="entry name" value="Motility-assoc_ABC-rel_GldG"/>
</dbReference>
<keyword evidence="1" id="KW-0472">Membrane</keyword>
<protein>
    <submittedName>
        <fullName evidence="4">Gliding motility-associated ABC transporter substrate-binding protein GldG</fullName>
    </submittedName>
</protein>
<keyword evidence="1" id="KW-1133">Transmembrane helix</keyword>
<dbReference type="EMBL" id="JABANE010000092">
    <property type="protein sequence ID" value="NME71277.1"/>
    <property type="molecule type" value="Genomic_DNA"/>
</dbReference>
<gene>
    <name evidence="4" type="primary">gldG</name>
    <name evidence="4" type="ORF">HHU12_25150</name>
</gene>
<keyword evidence="1" id="KW-0812">Transmembrane</keyword>
<dbReference type="RefSeq" id="WP_169659496.1">
    <property type="nucleotide sequence ID" value="NZ_JABANE010000092.1"/>
</dbReference>
<feature type="domain" description="DUF7088" evidence="3">
    <location>
        <begin position="37"/>
        <end position="148"/>
    </location>
</feature>
<feature type="domain" description="ABC-type uncharacterised transport system" evidence="2">
    <location>
        <begin position="195"/>
        <end position="493"/>
    </location>
</feature>
<reference evidence="4 5" key="1">
    <citation type="submission" date="2020-04" db="EMBL/GenBank/DDBJ databases">
        <title>Flammeovirga sp. SR4, a novel species isolated from seawater.</title>
        <authorList>
            <person name="Wang X."/>
        </authorList>
    </citation>
    <scope>NUCLEOTIDE SEQUENCE [LARGE SCALE GENOMIC DNA]</scope>
    <source>
        <strain evidence="4 5">ATCC 23126</strain>
    </source>
</reference>
<evidence type="ECO:0000313" key="4">
    <source>
        <dbReference type="EMBL" id="NME71277.1"/>
    </source>
</evidence>